<feature type="chain" id="PRO_5008535032" description="Peptidase C-terminal archaeal/bacterial domain-containing protein" evidence="1">
    <location>
        <begin position="29"/>
        <end position="448"/>
    </location>
</feature>
<gene>
    <name evidence="2" type="ORF">BBD42_05675</name>
</gene>
<dbReference type="AlphaFoldDB" id="A0A1B2DE78"/>
<dbReference type="SUPFAM" id="SSF89260">
    <property type="entry name" value="Collagen-binding domain"/>
    <property type="match status" value="1"/>
</dbReference>
<protein>
    <recommendedName>
        <fullName evidence="3">Peptidase C-terminal archaeal/bacterial domain-containing protein</fullName>
    </recommendedName>
</protein>
<evidence type="ECO:0000313" key="2">
    <source>
        <dbReference type="EMBL" id="ANY66006.1"/>
    </source>
</evidence>
<keyword evidence="1" id="KW-0732">Signal</keyword>
<dbReference type="InterPro" id="IPR013783">
    <property type="entry name" value="Ig-like_fold"/>
</dbReference>
<dbReference type="Gene3D" id="2.60.120.380">
    <property type="match status" value="2"/>
</dbReference>
<sequence>MFKRLLLAVSLLVTAVFGGFSFTPSANAQAIPEVSLTTSSTQLPSFDIPESSKLDLTEALPASSDISSSTQSLQQRSLDSVTQAVYNTDPGNAYTINTGQVYFDYIDQAGGQKWFNFQTTAPSKLTAFLQTVQSAAVDYDLHLFRLDLDTLQLVEEYYSVYGPQMDEQVSRIAPAGIYYLAVNTVAGYDASNPFYFTVVQSSVYDSAEPDDNYVYAKAKTSAFTVSQTIDNAFDEDWIKFTVSTAKQYTISFNNPAAGTNYQVNIYNQNLNQLATINQNTSGTYNMSAGTYYFRVLSTSSFNASQPYTFSVSNAAAAVTVSNITSDPNVSGYMTYGYGNKYRIQNYITVTGSARDSSGNAAANVPITVSIRTVLNNLLYTATTTTNSSGGFTASISSIQPGVGLYGYDNWVSYHYFDIIPIQFSSNNAVLSSNETTLYHFAYQIYQPH</sequence>
<evidence type="ECO:0000256" key="1">
    <source>
        <dbReference type="SAM" id="SignalP"/>
    </source>
</evidence>
<dbReference type="Gene3D" id="2.60.40.10">
    <property type="entry name" value="Immunoglobulins"/>
    <property type="match status" value="1"/>
</dbReference>
<organism evidence="2">
    <name type="scientific">Paenibacillus sp. BIHB 4019</name>
    <dbReference type="NCBI Taxonomy" id="1870819"/>
    <lineage>
        <taxon>Bacteria</taxon>
        <taxon>Bacillati</taxon>
        <taxon>Bacillota</taxon>
        <taxon>Bacilli</taxon>
        <taxon>Bacillales</taxon>
        <taxon>Paenibacillaceae</taxon>
        <taxon>Paenibacillus</taxon>
    </lineage>
</organism>
<dbReference type="EMBL" id="CP016808">
    <property type="protein sequence ID" value="ANY66006.1"/>
    <property type="molecule type" value="Genomic_DNA"/>
</dbReference>
<dbReference type="RefSeq" id="WP_099517379.1">
    <property type="nucleotide sequence ID" value="NZ_CP016808.1"/>
</dbReference>
<name>A0A1B2DE78_9BACL</name>
<proteinExistence type="predicted"/>
<feature type="signal peptide" evidence="1">
    <location>
        <begin position="1"/>
        <end position="28"/>
    </location>
</feature>
<accession>A0A1B2DE78</accession>
<evidence type="ECO:0008006" key="3">
    <source>
        <dbReference type="Google" id="ProtNLM"/>
    </source>
</evidence>
<reference evidence="2" key="1">
    <citation type="submission" date="2016-08" db="EMBL/GenBank/DDBJ databases">
        <title>Complete Genome Seqeunce of Paenibacillus sp. BIHB 4019 from tea rhizoplane.</title>
        <authorList>
            <person name="Thakur R."/>
            <person name="Swarnkar M.K."/>
            <person name="Gulati A."/>
        </authorList>
    </citation>
    <scope>NUCLEOTIDE SEQUENCE [LARGE SCALE GENOMIC DNA]</scope>
    <source>
        <strain evidence="2">BIHB4019</strain>
    </source>
</reference>